<sequence length="133" mass="14704">MRYSTLIARALSYSCAFFLGAGVSLCFIKELLWTGNLWAAYGLSGLLLVIPDHSLLQGDLFKIVSRLGLALLSGSLTAFSSQLGLEACFDACLRRGHKKHKQGTDLKEKRHTNKSEKLYGTNGNHKHQVVQPR</sequence>
<evidence type="ECO:0000256" key="2">
    <source>
        <dbReference type="SAM" id="Phobius"/>
    </source>
</evidence>
<proteinExistence type="predicted"/>
<evidence type="ECO:0000256" key="1">
    <source>
        <dbReference type="SAM" id="MobiDB-lite"/>
    </source>
</evidence>
<feature type="compositionally biased region" description="Basic and acidic residues" evidence="1">
    <location>
        <begin position="102"/>
        <end position="117"/>
    </location>
</feature>
<evidence type="ECO:0000313" key="3">
    <source>
        <dbReference type="EMBL" id="KIX10971.1"/>
    </source>
</evidence>
<feature type="region of interest" description="Disordered" evidence="1">
    <location>
        <begin position="98"/>
        <end position="133"/>
    </location>
</feature>
<evidence type="ECO:0000313" key="4">
    <source>
        <dbReference type="Proteomes" id="UP000032233"/>
    </source>
</evidence>
<name>A0A0D2J5K7_9BACT</name>
<keyword evidence="2" id="KW-0472">Membrane</keyword>
<dbReference type="Proteomes" id="UP000032233">
    <property type="component" value="Unassembled WGS sequence"/>
</dbReference>
<dbReference type="AlphaFoldDB" id="A0A0D2J5K7"/>
<dbReference type="EMBL" id="AZAC01000078">
    <property type="protein sequence ID" value="KIX10971.1"/>
    <property type="molecule type" value="Genomic_DNA"/>
</dbReference>
<organism evidence="3 4">
    <name type="scientific">Dethiosulfatarculus sandiegensis</name>
    <dbReference type="NCBI Taxonomy" id="1429043"/>
    <lineage>
        <taxon>Bacteria</taxon>
        <taxon>Pseudomonadati</taxon>
        <taxon>Thermodesulfobacteriota</taxon>
        <taxon>Desulfarculia</taxon>
        <taxon>Desulfarculales</taxon>
        <taxon>Desulfarculaceae</taxon>
        <taxon>Dethiosulfatarculus</taxon>
    </lineage>
</organism>
<dbReference type="InParanoid" id="A0A0D2J5K7"/>
<protein>
    <submittedName>
        <fullName evidence="3">Uncharacterized protein</fullName>
    </submittedName>
</protein>
<keyword evidence="2" id="KW-0812">Transmembrane</keyword>
<comment type="caution">
    <text evidence="3">The sequence shown here is derived from an EMBL/GenBank/DDBJ whole genome shotgun (WGS) entry which is preliminary data.</text>
</comment>
<accession>A0A0D2J5K7</accession>
<reference evidence="3 4" key="1">
    <citation type="submission" date="2013-11" db="EMBL/GenBank/DDBJ databases">
        <title>Metagenomic analysis of a methanogenic consortium involved in long chain n-alkane degradation.</title>
        <authorList>
            <person name="Davidova I.A."/>
            <person name="Callaghan A.V."/>
            <person name="Wawrik B."/>
            <person name="Pruitt S."/>
            <person name="Marks C."/>
            <person name="Duncan K.E."/>
            <person name="Suflita J.M."/>
        </authorList>
    </citation>
    <scope>NUCLEOTIDE SEQUENCE [LARGE SCALE GENOMIC DNA]</scope>
    <source>
        <strain evidence="3 4">SPR</strain>
    </source>
</reference>
<feature type="compositionally biased region" description="Basic residues" evidence="1">
    <location>
        <begin position="124"/>
        <end position="133"/>
    </location>
</feature>
<keyword evidence="2" id="KW-1133">Transmembrane helix</keyword>
<keyword evidence="4" id="KW-1185">Reference proteome</keyword>
<gene>
    <name evidence="3" type="ORF">X474_26655</name>
</gene>
<feature type="transmembrane region" description="Helical" evidence="2">
    <location>
        <begin position="67"/>
        <end position="85"/>
    </location>
</feature>
<dbReference type="STRING" id="1429043.X474_26655"/>